<organism evidence="8 9">
    <name type="scientific">Chlorella sorokiniana</name>
    <name type="common">Freshwater green alga</name>
    <dbReference type="NCBI Taxonomy" id="3076"/>
    <lineage>
        <taxon>Eukaryota</taxon>
        <taxon>Viridiplantae</taxon>
        <taxon>Chlorophyta</taxon>
        <taxon>core chlorophytes</taxon>
        <taxon>Trebouxiophyceae</taxon>
        <taxon>Chlorellales</taxon>
        <taxon>Chlorellaceae</taxon>
        <taxon>Chlorella clade</taxon>
        <taxon>Chlorella</taxon>
    </lineage>
</organism>
<feature type="compositionally biased region" description="Acidic residues" evidence="6">
    <location>
        <begin position="611"/>
        <end position="631"/>
    </location>
</feature>
<dbReference type="InterPro" id="IPR008429">
    <property type="entry name" value="CLPTM1"/>
</dbReference>
<dbReference type="PANTHER" id="PTHR21347">
    <property type="entry name" value="CLEFT LIP AND PALATE ASSOCIATED TRANSMEMBRANE PROTEIN-RELATED"/>
    <property type="match status" value="1"/>
</dbReference>
<sequence length="638" mass="71275">MPPAAAAGAAAGGPQGQPGQQQQQRGGFVQGLMRMLMMYYMFKMFTGGNKNAPTGPGGKAQVLSPLLPRGHPLDMHLFISEQPDWRAAASDGEPVWTASNVPLGEPGPARGSSYVYRPSPAVQNNGSVWVHAVFTPAGASPSPKDEFFDRTATFGRTSQLNVYLRKRAAKGGVNLLSGKNSTDGEALPDDMALKNETVIISYLKPNVTVQMIDDFTRYNAAQVPPQYKEVIQVDPTTMTYSPHVWFNTFWLLRDDLVPVNASLPELTLHFELSATPAWKHLVLSQLEQSFSMQRSLGAMGDGESDDVKRIFIESNPWFLALTMAVSLLHSVFDMLAFKNDIGFWKSNKSMRGLSARTILINAGCQLVIFLYLLDNDTSMVVLFSTGVGTAIEFWKVTKAMNVTVVRTASGLPWLRFKDRASYKTSKTDQYDAEAMRYLSYALYPLVIGYAVYALVYQTHKSWYSWLLNSLVGAVYTFGFILMCPQLYLNYKLKSVAHLPWRQMTYKFLNTIIDDLFAFVIKMPLLHRLSVFRDDLIFLIYLYQRWIYRVDKKRANEFGYAEEEPENDNNGEEEEEKEGEAKSARRPTAANSAGPSAAAATAAGAPEPIQEGSEEEEAEQEEEEEEEEEEAATEAKKEK</sequence>
<feature type="transmembrane region" description="Helical" evidence="7">
    <location>
        <begin position="437"/>
        <end position="456"/>
    </location>
</feature>
<proteinExistence type="inferred from homology"/>
<dbReference type="PANTHER" id="PTHR21347:SF0">
    <property type="entry name" value="LIPID SCRAMBLASE CLPTM1L"/>
    <property type="match status" value="1"/>
</dbReference>
<dbReference type="GO" id="GO:0016020">
    <property type="term" value="C:membrane"/>
    <property type="evidence" value="ECO:0007669"/>
    <property type="project" value="UniProtKB-SubCell"/>
</dbReference>
<dbReference type="AlphaFoldDB" id="A0A2P6TY30"/>
<dbReference type="OrthoDB" id="378564at2759"/>
<comment type="similarity">
    <text evidence="2">Belongs to the CLPTM1 family.</text>
</comment>
<evidence type="ECO:0000256" key="3">
    <source>
        <dbReference type="ARBA" id="ARBA00022692"/>
    </source>
</evidence>
<evidence type="ECO:0000256" key="1">
    <source>
        <dbReference type="ARBA" id="ARBA00004141"/>
    </source>
</evidence>
<dbReference type="GO" id="GO:0012505">
    <property type="term" value="C:endomembrane system"/>
    <property type="evidence" value="ECO:0007669"/>
    <property type="project" value="TreeGrafter"/>
</dbReference>
<feature type="compositionally biased region" description="Acidic residues" evidence="6">
    <location>
        <begin position="560"/>
        <end position="577"/>
    </location>
</feature>
<evidence type="ECO:0000313" key="8">
    <source>
        <dbReference type="EMBL" id="PRW58972.1"/>
    </source>
</evidence>
<feature type="transmembrane region" description="Helical" evidence="7">
    <location>
        <begin position="357"/>
        <end position="373"/>
    </location>
</feature>
<keyword evidence="4 7" id="KW-1133">Transmembrane helix</keyword>
<evidence type="ECO:0000313" key="9">
    <source>
        <dbReference type="Proteomes" id="UP000239899"/>
    </source>
</evidence>
<evidence type="ECO:0000256" key="4">
    <source>
        <dbReference type="ARBA" id="ARBA00022989"/>
    </source>
</evidence>
<keyword evidence="5 7" id="KW-0472">Membrane</keyword>
<evidence type="ECO:0000256" key="6">
    <source>
        <dbReference type="SAM" id="MobiDB-lite"/>
    </source>
</evidence>
<dbReference type="Proteomes" id="UP000239899">
    <property type="component" value="Unassembled WGS sequence"/>
</dbReference>
<dbReference type="STRING" id="3076.A0A2P6TY30"/>
<evidence type="ECO:0000256" key="7">
    <source>
        <dbReference type="SAM" id="Phobius"/>
    </source>
</evidence>
<protein>
    <submittedName>
        <fullName evidence="8">Transmembrane CLPTM1 family</fullName>
    </submittedName>
</protein>
<name>A0A2P6TY30_CHLSO</name>
<comment type="subcellular location">
    <subcellularLocation>
        <location evidence="1">Membrane</location>
        <topology evidence="1">Multi-pass membrane protein</topology>
    </subcellularLocation>
</comment>
<evidence type="ECO:0000256" key="5">
    <source>
        <dbReference type="ARBA" id="ARBA00023136"/>
    </source>
</evidence>
<feature type="region of interest" description="Disordered" evidence="6">
    <location>
        <begin position="560"/>
        <end position="638"/>
    </location>
</feature>
<evidence type="ECO:0000256" key="2">
    <source>
        <dbReference type="ARBA" id="ARBA00009310"/>
    </source>
</evidence>
<feature type="region of interest" description="Disordered" evidence="6">
    <location>
        <begin position="1"/>
        <end position="26"/>
    </location>
</feature>
<keyword evidence="3 7" id="KW-0812">Transmembrane</keyword>
<comment type="caution">
    <text evidence="8">The sequence shown here is derived from an EMBL/GenBank/DDBJ whole genome shotgun (WGS) entry which is preliminary data.</text>
</comment>
<dbReference type="EMBL" id="LHPG02000004">
    <property type="protein sequence ID" value="PRW58972.1"/>
    <property type="molecule type" value="Genomic_DNA"/>
</dbReference>
<reference evidence="8 9" key="1">
    <citation type="journal article" date="2018" name="Plant J.">
        <title>Genome sequences of Chlorella sorokiniana UTEX 1602 and Micractinium conductrix SAG 241.80: implications to maltose excretion by a green alga.</title>
        <authorList>
            <person name="Arriola M.B."/>
            <person name="Velmurugan N."/>
            <person name="Zhang Y."/>
            <person name="Plunkett M.H."/>
            <person name="Hondzo H."/>
            <person name="Barney B.M."/>
        </authorList>
    </citation>
    <scope>NUCLEOTIDE SEQUENCE [LARGE SCALE GENOMIC DNA]</scope>
    <source>
        <strain evidence="9">UTEX 1602</strain>
    </source>
</reference>
<gene>
    <name evidence="8" type="ORF">C2E21_2137</name>
</gene>
<feature type="compositionally biased region" description="Low complexity" evidence="6">
    <location>
        <begin position="586"/>
        <end position="604"/>
    </location>
</feature>
<feature type="transmembrane region" description="Helical" evidence="7">
    <location>
        <begin position="462"/>
        <end position="483"/>
    </location>
</feature>
<dbReference type="Pfam" id="PF05602">
    <property type="entry name" value="CLPTM1"/>
    <property type="match status" value="1"/>
</dbReference>
<accession>A0A2P6TY30</accession>
<feature type="transmembrane region" description="Helical" evidence="7">
    <location>
        <begin position="317"/>
        <end position="337"/>
    </location>
</feature>
<keyword evidence="9" id="KW-1185">Reference proteome</keyword>
<feature type="compositionally biased region" description="Low complexity" evidence="6">
    <location>
        <begin position="17"/>
        <end position="26"/>
    </location>
</feature>